<name>A0ABQ1H9W0_9GAMM</name>
<evidence type="ECO:0000313" key="1">
    <source>
        <dbReference type="EMBL" id="GGA66821.1"/>
    </source>
</evidence>
<protein>
    <submittedName>
        <fullName evidence="1">Uncharacterized protein</fullName>
    </submittedName>
</protein>
<accession>A0ABQ1H9W0</accession>
<keyword evidence="2" id="KW-1185">Reference proteome</keyword>
<gene>
    <name evidence="1" type="ORF">GCM10011521_01170</name>
</gene>
<sequence length="210" mass="22063">MPLLAAAAIGAALVLGGAELVRSHAAPGPVVHEPVAQASGLPRGGAAVSSDRQAVANVPAASGMTAGQLLQEFSGSELADLSTMVAMQPDGGQWSREKEQGLDQLVLEEETFAWARGKILGSDVQCRRSVCRASYRFAHLLDVDDFASQLVLMMDPEFEVGRTLPVRRPDGSYDVHVFVVTRDSQGLLSTGRVAPDTIPADQFPRGGVGG</sequence>
<organism evidence="1 2">
    <name type="scientific">Arenimonas soli</name>
    <dbReference type="NCBI Taxonomy" id="2269504"/>
    <lineage>
        <taxon>Bacteria</taxon>
        <taxon>Pseudomonadati</taxon>
        <taxon>Pseudomonadota</taxon>
        <taxon>Gammaproteobacteria</taxon>
        <taxon>Lysobacterales</taxon>
        <taxon>Lysobacteraceae</taxon>
        <taxon>Arenimonas</taxon>
    </lineage>
</organism>
<comment type="caution">
    <text evidence="1">The sequence shown here is derived from an EMBL/GenBank/DDBJ whole genome shotgun (WGS) entry which is preliminary data.</text>
</comment>
<reference evidence="2" key="1">
    <citation type="journal article" date="2019" name="Int. J. Syst. Evol. Microbiol.">
        <title>The Global Catalogue of Microorganisms (GCM) 10K type strain sequencing project: providing services to taxonomists for standard genome sequencing and annotation.</title>
        <authorList>
            <consortium name="The Broad Institute Genomics Platform"/>
            <consortium name="The Broad Institute Genome Sequencing Center for Infectious Disease"/>
            <person name="Wu L."/>
            <person name="Ma J."/>
        </authorList>
    </citation>
    <scope>NUCLEOTIDE SEQUENCE [LARGE SCALE GENOMIC DNA]</scope>
    <source>
        <strain evidence="2">CGMCC 1.15905</strain>
    </source>
</reference>
<dbReference type="EMBL" id="BMKC01000001">
    <property type="protein sequence ID" value="GGA66821.1"/>
    <property type="molecule type" value="Genomic_DNA"/>
</dbReference>
<dbReference type="Proteomes" id="UP000623419">
    <property type="component" value="Unassembled WGS sequence"/>
</dbReference>
<evidence type="ECO:0000313" key="2">
    <source>
        <dbReference type="Proteomes" id="UP000623419"/>
    </source>
</evidence>
<proteinExistence type="predicted"/>